<evidence type="ECO:0000259" key="5">
    <source>
        <dbReference type="PROSITE" id="PS50089"/>
    </source>
</evidence>
<keyword evidence="2" id="KW-0862">Zinc</keyword>
<dbReference type="Gene3D" id="3.30.40.10">
    <property type="entry name" value="Zinc/RING finger domain, C3HC4 (zinc finger)"/>
    <property type="match status" value="1"/>
</dbReference>
<dbReference type="SUPFAM" id="SSF57850">
    <property type="entry name" value="RING/U-box"/>
    <property type="match status" value="1"/>
</dbReference>
<reference evidence="7" key="1">
    <citation type="submission" date="2022-11" db="UniProtKB">
        <authorList>
            <consortium name="WormBaseParasite"/>
        </authorList>
    </citation>
    <scope>IDENTIFICATION</scope>
</reference>
<dbReference type="Gene3D" id="1.10.150.40">
    <property type="entry name" value="Barrier-to-autointegration factor, BAF"/>
    <property type="match status" value="1"/>
</dbReference>
<dbReference type="WBParaSite" id="ACRNAN_scaffold5396.g13800.t1">
    <property type="protein sequence ID" value="ACRNAN_scaffold5396.g13800.t1"/>
    <property type="gene ID" value="ACRNAN_scaffold5396.g13800"/>
</dbReference>
<evidence type="ECO:0000313" key="6">
    <source>
        <dbReference type="Proteomes" id="UP000887540"/>
    </source>
</evidence>
<dbReference type="InterPro" id="IPR001841">
    <property type="entry name" value="Znf_RING"/>
</dbReference>
<proteinExistence type="predicted"/>
<dbReference type="InterPro" id="IPR037381">
    <property type="entry name" value="RFWD3"/>
</dbReference>
<name>A0A914E4T3_9BILA</name>
<sequence>MSSMGHCVICTQNLCAENTAVLKCGHTFHMECVSRWVNQSGTCPVCRQNTQAEDIIKLFYVPPNNENESLGLNEEIIQLKTDLDETKAKHTESLKEIQRLEKKLETVEIKLKEEEKKSQISEDKLKSMKRMNQEQQILIDALLSNERTSLNLSNSASDIRSSQGTRSNENQSTILSSMNLDQIQSLNCTFGESDPSIIPRAEIYISSFRTNRIIKAYQLAGMILLYNFTYFIEKMTLMRVTQNDAEVIYQNLLQRCKKEGLWNITKIRGIGSVYSNGLIRQFNDKEKYREKEHHLSMLVGKYLLIKKDPDEMLKFLDNCCNRNSSGTCIINSLSILTESL</sequence>
<dbReference type="AlphaFoldDB" id="A0A914E4T3"/>
<evidence type="ECO:0000256" key="1">
    <source>
        <dbReference type="ARBA" id="ARBA00022771"/>
    </source>
</evidence>
<dbReference type="PROSITE" id="PS50089">
    <property type="entry name" value="ZF_RING_2"/>
    <property type="match status" value="1"/>
</dbReference>
<dbReference type="Proteomes" id="UP000887540">
    <property type="component" value="Unplaced"/>
</dbReference>
<dbReference type="Pfam" id="PF13639">
    <property type="entry name" value="zf-RING_2"/>
    <property type="match status" value="1"/>
</dbReference>
<evidence type="ECO:0000256" key="3">
    <source>
        <dbReference type="PROSITE-ProRule" id="PRU00175"/>
    </source>
</evidence>
<keyword evidence="1 3" id="KW-0479">Metal-binding</keyword>
<organism evidence="6 7">
    <name type="scientific">Acrobeloides nanus</name>
    <dbReference type="NCBI Taxonomy" id="290746"/>
    <lineage>
        <taxon>Eukaryota</taxon>
        <taxon>Metazoa</taxon>
        <taxon>Ecdysozoa</taxon>
        <taxon>Nematoda</taxon>
        <taxon>Chromadorea</taxon>
        <taxon>Rhabditida</taxon>
        <taxon>Tylenchina</taxon>
        <taxon>Cephalobomorpha</taxon>
        <taxon>Cephaloboidea</taxon>
        <taxon>Cephalobidae</taxon>
        <taxon>Acrobeloides</taxon>
    </lineage>
</organism>
<dbReference type="GO" id="GO:0003677">
    <property type="term" value="F:DNA binding"/>
    <property type="evidence" value="ECO:0007669"/>
    <property type="project" value="InterPro"/>
</dbReference>
<keyword evidence="1 3" id="KW-0863">Zinc-finger</keyword>
<dbReference type="GO" id="GO:0036297">
    <property type="term" value="P:interstrand cross-link repair"/>
    <property type="evidence" value="ECO:0007669"/>
    <property type="project" value="InterPro"/>
</dbReference>
<dbReference type="GO" id="GO:0005634">
    <property type="term" value="C:nucleus"/>
    <property type="evidence" value="ECO:0007669"/>
    <property type="project" value="InterPro"/>
</dbReference>
<protein>
    <submittedName>
        <fullName evidence="7">RING-type domain-containing protein</fullName>
    </submittedName>
</protein>
<dbReference type="InterPro" id="IPR013083">
    <property type="entry name" value="Znf_RING/FYVE/PHD"/>
</dbReference>
<dbReference type="GO" id="GO:0008270">
    <property type="term" value="F:zinc ion binding"/>
    <property type="evidence" value="ECO:0007669"/>
    <property type="project" value="UniProtKB-KW"/>
</dbReference>
<keyword evidence="4" id="KW-0175">Coiled coil</keyword>
<dbReference type="InterPro" id="IPR036617">
    <property type="entry name" value="BAF_sf"/>
</dbReference>
<keyword evidence="6" id="KW-1185">Reference proteome</keyword>
<evidence type="ECO:0000313" key="7">
    <source>
        <dbReference type="WBParaSite" id="ACRNAN_scaffold5396.g13800.t1"/>
    </source>
</evidence>
<dbReference type="SMART" id="SM00184">
    <property type="entry name" value="RING"/>
    <property type="match status" value="1"/>
</dbReference>
<evidence type="ECO:0000256" key="4">
    <source>
        <dbReference type="SAM" id="Coils"/>
    </source>
</evidence>
<accession>A0A914E4T3</accession>
<feature type="domain" description="RING-type" evidence="5">
    <location>
        <begin position="7"/>
        <end position="47"/>
    </location>
</feature>
<dbReference type="PANTHER" id="PTHR16047">
    <property type="entry name" value="RFWD3 PROTEIN"/>
    <property type="match status" value="1"/>
</dbReference>
<evidence type="ECO:0000256" key="2">
    <source>
        <dbReference type="ARBA" id="ARBA00022833"/>
    </source>
</evidence>
<dbReference type="GO" id="GO:0016567">
    <property type="term" value="P:protein ubiquitination"/>
    <property type="evidence" value="ECO:0007669"/>
    <property type="project" value="InterPro"/>
</dbReference>
<feature type="coiled-coil region" evidence="4">
    <location>
        <begin position="83"/>
        <end position="131"/>
    </location>
</feature>
<dbReference type="GO" id="GO:0004842">
    <property type="term" value="F:ubiquitin-protein transferase activity"/>
    <property type="evidence" value="ECO:0007669"/>
    <property type="project" value="InterPro"/>
</dbReference>
<dbReference type="PANTHER" id="PTHR16047:SF7">
    <property type="entry name" value="E3 UBIQUITIN-PROTEIN LIGASE RFWD3"/>
    <property type="match status" value="1"/>
</dbReference>